<keyword evidence="4" id="KW-0808">Transferase</keyword>
<dbReference type="Gene3D" id="3.40.630.30">
    <property type="match status" value="1"/>
</dbReference>
<dbReference type="PANTHER" id="PTHR31438:SF1">
    <property type="entry name" value="LYSINE N-ACYLTRANSFERASE C17G9.06C-RELATED"/>
    <property type="match status" value="1"/>
</dbReference>
<dbReference type="STRING" id="1297742.A176_005298"/>
<dbReference type="PROSITE" id="PS51186">
    <property type="entry name" value="GNAT"/>
    <property type="match status" value="1"/>
</dbReference>
<dbReference type="GO" id="GO:0046677">
    <property type="term" value="P:response to antibiotic"/>
    <property type="evidence" value="ECO:0007669"/>
    <property type="project" value="UniProtKB-KW"/>
</dbReference>
<evidence type="ECO:0000313" key="5">
    <source>
        <dbReference type="Proteomes" id="UP000009026"/>
    </source>
</evidence>
<feature type="domain" description="N-acetyltransferase" evidence="3">
    <location>
        <begin position="26"/>
        <end position="190"/>
    </location>
</feature>
<dbReference type="Pfam" id="PF13523">
    <property type="entry name" value="Acetyltransf_8"/>
    <property type="match status" value="1"/>
</dbReference>
<evidence type="ECO:0000256" key="2">
    <source>
        <dbReference type="ARBA" id="ARBA00023251"/>
    </source>
</evidence>
<dbReference type="SMART" id="SM01006">
    <property type="entry name" value="AlcB"/>
    <property type="match status" value="1"/>
</dbReference>
<accession>A0A0H4WY90</accession>
<dbReference type="PANTHER" id="PTHR31438">
    <property type="entry name" value="LYSINE N-ACYLTRANSFERASE C17G9.06C-RELATED"/>
    <property type="match status" value="1"/>
</dbReference>
<dbReference type="GO" id="GO:0019290">
    <property type="term" value="P:siderophore biosynthetic process"/>
    <property type="evidence" value="ECO:0007669"/>
    <property type="project" value="InterPro"/>
</dbReference>
<dbReference type="OrthoDB" id="495728at2"/>
<dbReference type="SUPFAM" id="SSF55729">
    <property type="entry name" value="Acyl-CoA N-acyltransferases (Nat)"/>
    <property type="match status" value="1"/>
</dbReference>
<dbReference type="EMBL" id="CP012109">
    <property type="protein sequence ID" value="AKQ68386.1"/>
    <property type="molecule type" value="Genomic_DNA"/>
</dbReference>
<evidence type="ECO:0000256" key="1">
    <source>
        <dbReference type="ARBA" id="ARBA00004924"/>
    </source>
</evidence>
<reference evidence="4 5" key="1">
    <citation type="journal article" date="2016" name="PLoS ONE">
        <title>Complete Genome Sequence and Comparative Genomics of a Novel Myxobacterium Myxococcus hansupus.</title>
        <authorList>
            <person name="Sharma G."/>
            <person name="Narwani T."/>
            <person name="Subramanian S."/>
        </authorList>
    </citation>
    <scope>NUCLEOTIDE SEQUENCE [LARGE SCALE GENOMIC DNA]</scope>
    <source>
        <strain evidence="5">mixupus</strain>
    </source>
</reference>
<protein>
    <submittedName>
        <fullName evidence="4">Siderophore synthetase small component, acetyltransferase</fullName>
    </submittedName>
</protein>
<keyword evidence="2" id="KW-0046">Antibiotic resistance</keyword>
<sequence>MTAALSEALASAQVPAPPVPHVNEPWSIRPASVSEDLERLVRWMEAPHVAAFWKQAWPEDRWRAELERQLSGDHSLPCMLEFEGVPVAYLEVYRVMRDRLAGHYAERPHDLGVHVAIGELGSTGRGLGRTLLREVAQGLLAADPHCTRVMAEPDSRNAPSLRAFTAAGFHVVGPITFPDKAATLLVYPRSEADLP</sequence>
<evidence type="ECO:0000259" key="3">
    <source>
        <dbReference type="PROSITE" id="PS51186"/>
    </source>
</evidence>
<comment type="pathway">
    <text evidence="1">Siderophore biosynthesis.</text>
</comment>
<proteinExistence type="predicted"/>
<organism evidence="4 5">
    <name type="scientific">Pseudomyxococcus hansupus</name>
    <dbReference type="NCBI Taxonomy" id="1297742"/>
    <lineage>
        <taxon>Bacteria</taxon>
        <taxon>Pseudomonadati</taxon>
        <taxon>Myxococcota</taxon>
        <taxon>Myxococcia</taxon>
        <taxon>Myxococcales</taxon>
        <taxon>Cystobacterineae</taxon>
        <taxon>Myxococcaceae</taxon>
        <taxon>Pseudomyxococcus</taxon>
    </lineage>
</organism>
<dbReference type="InterPro" id="IPR016181">
    <property type="entry name" value="Acyl_CoA_acyltransferase"/>
</dbReference>
<dbReference type="InterPro" id="IPR019432">
    <property type="entry name" value="Acyltransferase_MbtK/IucB-like"/>
</dbReference>
<gene>
    <name evidence="4" type="ORF">A176_005298</name>
</gene>
<evidence type="ECO:0000313" key="4">
    <source>
        <dbReference type="EMBL" id="AKQ68386.1"/>
    </source>
</evidence>
<dbReference type="RefSeq" id="WP_002639252.1">
    <property type="nucleotide sequence ID" value="NZ_CP012109.1"/>
</dbReference>
<dbReference type="Proteomes" id="UP000009026">
    <property type="component" value="Chromosome"/>
</dbReference>
<dbReference type="InterPro" id="IPR000182">
    <property type="entry name" value="GNAT_dom"/>
</dbReference>
<dbReference type="KEGG" id="mym:A176_005298"/>
<name>A0A0H4WY90_9BACT</name>
<dbReference type="eggNOG" id="COG1670">
    <property type="taxonomic scope" value="Bacteria"/>
</dbReference>
<dbReference type="GO" id="GO:0016410">
    <property type="term" value="F:N-acyltransferase activity"/>
    <property type="evidence" value="ECO:0007669"/>
    <property type="project" value="TreeGrafter"/>
</dbReference>
<dbReference type="PATRIC" id="fig|1297742.4.peg.5382"/>
<keyword evidence="5" id="KW-1185">Reference proteome</keyword>
<dbReference type="AlphaFoldDB" id="A0A0H4WY90"/>